<proteinExistence type="inferred from homology"/>
<dbReference type="SMART" id="SM00642">
    <property type="entry name" value="Aamy"/>
    <property type="match status" value="1"/>
</dbReference>
<evidence type="ECO:0000256" key="3">
    <source>
        <dbReference type="ARBA" id="ARBA00023295"/>
    </source>
</evidence>
<dbReference type="InterPro" id="IPR011837">
    <property type="entry name" value="Glycogen_debranch_GlgX"/>
</dbReference>
<dbReference type="EMBL" id="CAEZUR010000035">
    <property type="protein sequence ID" value="CAB4606823.1"/>
    <property type="molecule type" value="Genomic_DNA"/>
</dbReference>
<protein>
    <submittedName>
        <fullName evidence="5">Unannotated protein</fullName>
    </submittedName>
</protein>
<dbReference type="SUPFAM" id="SSF51445">
    <property type="entry name" value="(Trans)glycosidases"/>
    <property type="match status" value="1"/>
</dbReference>
<dbReference type="SUPFAM" id="SSF81296">
    <property type="entry name" value="E set domains"/>
    <property type="match status" value="1"/>
</dbReference>
<dbReference type="GO" id="GO:0005980">
    <property type="term" value="P:glycogen catabolic process"/>
    <property type="evidence" value="ECO:0007669"/>
    <property type="project" value="InterPro"/>
</dbReference>
<feature type="domain" description="Glycosyl hydrolase family 13 catalytic" evidence="4">
    <location>
        <begin position="133"/>
        <end position="559"/>
    </location>
</feature>
<accession>A0A6J6H348</accession>
<dbReference type="InterPro" id="IPR044505">
    <property type="entry name" value="GlgX_Isoamylase_N_E_set"/>
</dbReference>
<evidence type="ECO:0000259" key="4">
    <source>
        <dbReference type="SMART" id="SM00642"/>
    </source>
</evidence>
<dbReference type="InterPro" id="IPR013783">
    <property type="entry name" value="Ig-like_fold"/>
</dbReference>
<dbReference type="Gene3D" id="2.60.40.10">
    <property type="entry name" value="Immunoglobulins"/>
    <property type="match status" value="1"/>
</dbReference>
<dbReference type="InterPro" id="IPR006047">
    <property type="entry name" value="GH13_cat_dom"/>
</dbReference>
<dbReference type="CDD" id="cd11326">
    <property type="entry name" value="AmyAc_Glg_debranch"/>
    <property type="match status" value="1"/>
</dbReference>
<dbReference type="PANTHER" id="PTHR43002">
    <property type="entry name" value="GLYCOGEN DEBRANCHING ENZYME"/>
    <property type="match status" value="1"/>
</dbReference>
<evidence type="ECO:0000313" key="5">
    <source>
        <dbReference type="EMBL" id="CAB4606823.1"/>
    </source>
</evidence>
<dbReference type="Pfam" id="PF02922">
    <property type="entry name" value="CBM_48"/>
    <property type="match status" value="1"/>
</dbReference>
<dbReference type="InterPro" id="IPR004193">
    <property type="entry name" value="Glyco_hydro_13_N"/>
</dbReference>
<keyword evidence="3" id="KW-0326">Glycosidase</keyword>
<keyword evidence="2" id="KW-0378">Hydrolase</keyword>
<dbReference type="CDD" id="cd02856">
    <property type="entry name" value="E_set_GDE_Isoamylase_N"/>
    <property type="match status" value="1"/>
</dbReference>
<name>A0A6J6H348_9ZZZZ</name>
<dbReference type="InterPro" id="IPR014756">
    <property type="entry name" value="Ig_E-set"/>
</dbReference>
<reference evidence="5" key="1">
    <citation type="submission" date="2020-05" db="EMBL/GenBank/DDBJ databases">
        <authorList>
            <person name="Chiriac C."/>
            <person name="Salcher M."/>
            <person name="Ghai R."/>
            <person name="Kavagutti S V."/>
        </authorList>
    </citation>
    <scope>NUCLEOTIDE SEQUENCE</scope>
</reference>
<dbReference type="InterPro" id="IPR017853">
    <property type="entry name" value="GH"/>
</dbReference>
<evidence type="ECO:0000256" key="2">
    <source>
        <dbReference type="ARBA" id="ARBA00022801"/>
    </source>
</evidence>
<dbReference type="Gene3D" id="2.60.40.1180">
    <property type="entry name" value="Golgi alpha-mannosidase II"/>
    <property type="match status" value="1"/>
</dbReference>
<dbReference type="Gene3D" id="3.20.20.80">
    <property type="entry name" value="Glycosidases"/>
    <property type="match status" value="1"/>
</dbReference>
<comment type="similarity">
    <text evidence="1">Belongs to the glycosyl hydrolase 13 family.</text>
</comment>
<sequence length="685" mass="76138">MSTTAALPSTALGVTVHSGGGTFRIYSANATSVQFVIVDAVNPKTPLSVLDCERLDGDIWEVISSDIAVGVHYTIRVDGPESLRSGFNAEIDLIDPYARGVVREGPRDFHNVVINRDFDWQGVAKPNTPLSSTVIYEAHARGLTRGNLELPDELRGTYEALAHESTIAHLKKIGVTAVELLPIQMFISEPRLMNMGLINYWGYNTINFFTPHHRYATASSIAAGPDAIVREFKAMVRELHRNGIEVILDVVYNHTAEGGNRGLTHSFRGIDNASYYRVDELGNYHDTTGCGNSLNFSNPRVAELVLESLRYWTEEMQIDGFRFDLATTLARDENNQFDPKHPMLIGMISDPVISSAKLIAEPWDVGLGGWQTGNFPNELSEWNDQYRDSVRRFWLSDIANHRNSGRYGNGVAELATRLAGSKDVVHEKNGTLGSVNFVTAHDGFTLHDLVSYNVKHNNMNGESNRDGNSNNYSFNFGAEGLPADESILDLRHKVMRNLLATLLFSSGIPMIASGDERAKTQHGNNNAYCQDNVLSWVKWELTEFEANIEETFSYLTRLRSENASLRPVNFGNFEGATPGSDLIRWYNQSGGLMTDDDWNSTETRVIQRLSENIDDQGHHNLTLLVVNGSEAEVSLTLPIWETVQSYERLWDSSDSVPNIHATAYKAGNNVAVSECSVQLFRAVAL</sequence>
<dbReference type="NCBIfam" id="TIGR02100">
    <property type="entry name" value="glgX_debranch"/>
    <property type="match status" value="1"/>
</dbReference>
<organism evidence="5">
    <name type="scientific">freshwater metagenome</name>
    <dbReference type="NCBI Taxonomy" id="449393"/>
    <lineage>
        <taxon>unclassified sequences</taxon>
        <taxon>metagenomes</taxon>
        <taxon>ecological metagenomes</taxon>
    </lineage>
</organism>
<dbReference type="GO" id="GO:0004135">
    <property type="term" value="F:amylo-alpha-1,6-glucosidase activity"/>
    <property type="evidence" value="ECO:0007669"/>
    <property type="project" value="InterPro"/>
</dbReference>
<gene>
    <name evidence="5" type="ORF">UFOPK1843_00563</name>
</gene>
<dbReference type="SUPFAM" id="SSF51011">
    <property type="entry name" value="Glycosyl hydrolase domain"/>
    <property type="match status" value="1"/>
</dbReference>
<dbReference type="AlphaFoldDB" id="A0A6J6H348"/>
<evidence type="ECO:0000256" key="1">
    <source>
        <dbReference type="ARBA" id="ARBA00008061"/>
    </source>
</evidence>
<dbReference type="InterPro" id="IPR013780">
    <property type="entry name" value="Glyco_hydro_b"/>
</dbReference>